<name>A0A4Q8L5L6_9GAMM</name>
<dbReference type="OrthoDB" id="9942013at2"/>
<proteinExistence type="predicted"/>
<dbReference type="Proteomes" id="UP000292627">
    <property type="component" value="Unassembled WGS sequence"/>
</dbReference>
<protein>
    <submittedName>
        <fullName evidence="1">Uncharacterized protein</fullName>
    </submittedName>
</protein>
<dbReference type="EMBL" id="SHMC01000008">
    <property type="protein sequence ID" value="TAA21585.1"/>
    <property type="molecule type" value="Genomic_DNA"/>
</dbReference>
<gene>
    <name evidence="1" type="ORF">EA660_16635</name>
</gene>
<evidence type="ECO:0000313" key="2">
    <source>
        <dbReference type="Proteomes" id="UP000292627"/>
    </source>
</evidence>
<organism evidence="1 2">
    <name type="scientific">Pseudoxanthomonas winnipegensis</name>
    <dbReference type="NCBI Taxonomy" id="2480810"/>
    <lineage>
        <taxon>Bacteria</taxon>
        <taxon>Pseudomonadati</taxon>
        <taxon>Pseudomonadota</taxon>
        <taxon>Gammaproteobacteria</taxon>
        <taxon>Lysobacterales</taxon>
        <taxon>Lysobacteraceae</taxon>
        <taxon>Pseudoxanthomonas</taxon>
    </lineage>
</organism>
<reference evidence="1 2" key="1">
    <citation type="submission" date="2019-02" db="EMBL/GenBank/DDBJ databases">
        <title>WGS of Pseudoxanthomonas species novum from clinical isolates.</title>
        <authorList>
            <person name="Bernier A.-M."/>
            <person name="Bernard K."/>
            <person name="Vachon A."/>
        </authorList>
    </citation>
    <scope>NUCLEOTIDE SEQUENCE [LARGE SCALE GENOMIC DNA]</scope>
    <source>
        <strain evidence="1 2">NML171200</strain>
    </source>
</reference>
<dbReference type="AlphaFoldDB" id="A0A4Q8L5L6"/>
<accession>A0A4Q8L5L6</accession>
<comment type="caution">
    <text evidence="1">The sequence shown here is derived from an EMBL/GenBank/DDBJ whole genome shotgun (WGS) entry which is preliminary data.</text>
</comment>
<evidence type="ECO:0000313" key="1">
    <source>
        <dbReference type="EMBL" id="TAA21585.1"/>
    </source>
</evidence>
<sequence length="147" mass="15848">MRTAATIALMLGLMGTAGGIGFYFGIKEGADVMATLTSQNEVSRALARIRVSTAAIERNSISYSVAQHERDIGQALFDLGVYAPTMPYWACRVKDREAIKAAKIYIAAHPGIGGLPPKSVLDRALGICGEDSPRRAEVLEAERLRVR</sequence>